<evidence type="ECO:0000256" key="6">
    <source>
        <dbReference type="ARBA" id="ARBA00022989"/>
    </source>
</evidence>
<dbReference type="PANTHER" id="PTHR42985">
    <property type="entry name" value="SODIUM-COUPLED MONOCARBOXYLATE TRANSPORTER"/>
    <property type="match status" value="1"/>
</dbReference>
<organism evidence="13 14">
    <name type="scientific">Trichonephila inaurata madagascariensis</name>
    <dbReference type="NCBI Taxonomy" id="2747483"/>
    <lineage>
        <taxon>Eukaryota</taxon>
        <taxon>Metazoa</taxon>
        <taxon>Ecdysozoa</taxon>
        <taxon>Arthropoda</taxon>
        <taxon>Chelicerata</taxon>
        <taxon>Arachnida</taxon>
        <taxon>Araneae</taxon>
        <taxon>Araneomorphae</taxon>
        <taxon>Entelegynae</taxon>
        <taxon>Araneoidea</taxon>
        <taxon>Nephilidae</taxon>
        <taxon>Trichonephila</taxon>
        <taxon>Trichonephila inaurata</taxon>
    </lineage>
</organism>
<dbReference type="AlphaFoldDB" id="A0A8X6IG27"/>
<evidence type="ECO:0000256" key="11">
    <source>
        <dbReference type="RuleBase" id="RU362091"/>
    </source>
</evidence>
<feature type="transmembrane region" description="Helical" evidence="12">
    <location>
        <begin position="107"/>
        <end position="133"/>
    </location>
</feature>
<dbReference type="Pfam" id="PF00474">
    <property type="entry name" value="SSF"/>
    <property type="match status" value="1"/>
</dbReference>
<keyword evidence="6 12" id="KW-1133">Transmembrane helix</keyword>
<protein>
    <submittedName>
        <fullName evidence="13">Sodium-coupled monocarboxylate transporter 1</fullName>
    </submittedName>
</protein>
<keyword evidence="10" id="KW-0739">Sodium transport</keyword>
<evidence type="ECO:0000256" key="10">
    <source>
        <dbReference type="ARBA" id="ARBA00023201"/>
    </source>
</evidence>
<comment type="subcellular location">
    <subcellularLocation>
        <location evidence="1">Cell membrane</location>
        <topology evidence="1">Multi-pass membrane protein</topology>
    </subcellularLocation>
</comment>
<dbReference type="Gene3D" id="1.20.1730.10">
    <property type="entry name" value="Sodium/glucose cotransporter"/>
    <property type="match status" value="2"/>
</dbReference>
<feature type="transmembrane region" description="Helical" evidence="12">
    <location>
        <begin position="255"/>
        <end position="275"/>
    </location>
</feature>
<evidence type="ECO:0000256" key="5">
    <source>
        <dbReference type="ARBA" id="ARBA00022692"/>
    </source>
</evidence>
<feature type="transmembrane region" description="Helical" evidence="12">
    <location>
        <begin position="64"/>
        <end position="86"/>
    </location>
</feature>
<evidence type="ECO:0000256" key="12">
    <source>
        <dbReference type="SAM" id="Phobius"/>
    </source>
</evidence>
<dbReference type="GO" id="GO:0006814">
    <property type="term" value="P:sodium ion transport"/>
    <property type="evidence" value="ECO:0007669"/>
    <property type="project" value="UniProtKB-KW"/>
</dbReference>
<evidence type="ECO:0000256" key="2">
    <source>
        <dbReference type="ARBA" id="ARBA00006434"/>
    </source>
</evidence>
<feature type="transmembrane region" description="Helical" evidence="12">
    <location>
        <begin position="145"/>
        <end position="165"/>
    </location>
</feature>
<keyword evidence="4" id="KW-1003">Cell membrane</keyword>
<dbReference type="EMBL" id="BMAV01025745">
    <property type="protein sequence ID" value="GFS44339.1"/>
    <property type="molecule type" value="Genomic_DNA"/>
</dbReference>
<evidence type="ECO:0000256" key="1">
    <source>
        <dbReference type="ARBA" id="ARBA00004651"/>
    </source>
</evidence>
<gene>
    <name evidence="13" type="primary">slc5a8_10</name>
    <name evidence="13" type="ORF">TNIN_392471</name>
</gene>
<name>A0A8X6IG27_9ARAC</name>
<dbReference type="InterPro" id="IPR001734">
    <property type="entry name" value="Na/solute_symporter"/>
</dbReference>
<dbReference type="InterPro" id="IPR038377">
    <property type="entry name" value="Na/Glc_symporter_sf"/>
</dbReference>
<keyword evidence="7" id="KW-0915">Sodium</keyword>
<evidence type="ECO:0000256" key="8">
    <source>
        <dbReference type="ARBA" id="ARBA00023065"/>
    </source>
</evidence>
<dbReference type="PROSITE" id="PS50283">
    <property type="entry name" value="NA_SOLUT_SYMP_3"/>
    <property type="match status" value="1"/>
</dbReference>
<evidence type="ECO:0000256" key="4">
    <source>
        <dbReference type="ARBA" id="ARBA00022475"/>
    </source>
</evidence>
<accession>A0A8X6IG27</accession>
<evidence type="ECO:0000256" key="7">
    <source>
        <dbReference type="ARBA" id="ARBA00023053"/>
    </source>
</evidence>
<evidence type="ECO:0000313" key="14">
    <source>
        <dbReference type="Proteomes" id="UP000886998"/>
    </source>
</evidence>
<dbReference type="GO" id="GO:0005886">
    <property type="term" value="C:plasma membrane"/>
    <property type="evidence" value="ECO:0007669"/>
    <property type="project" value="UniProtKB-SubCell"/>
</dbReference>
<reference evidence="13" key="1">
    <citation type="submission" date="2020-08" db="EMBL/GenBank/DDBJ databases">
        <title>Multicomponent nature underlies the extraordinary mechanical properties of spider dragline silk.</title>
        <authorList>
            <person name="Kono N."/>
            <person name="Nakamura H."/>
            <person name="Mori M."/>
            <person name="Yoshida Y."/>
            <person name="Ohtoshi R."/>
            <person name="Malay A.D."/>
            <person name="Moran D.A.P."/>
            <person name="Tomita M."/>
            <person name="Numata K."/>
            <person name="Arakawa K."/>
        </authorList>
    </citation>
    <scope>NUCLEOTIDE SEQUENCE</scope>
</reference>
<sequence length="346" mass="38531">MQGGLKAVLWTDVLQGLLMILTIITLYVAGIKEAGGVTNIIDRAREGGRLDFNFQVDLFKRYSFWNGLLFGVCYGFGGFGANQVEVQRLLTLSNVKRAKITLLNQHITCYWSLSFLCSLRTFSYGFICIGVTFTLLHSNSISQVGYILNSSLEGPTTAVFVIGVLTRKGFGKKVLFGLLTGYAITCWIGYSSLLSGYQETPLPQNNSMCTSTLNITYDSFSISPACHTLNNCSSTVASSIDSESDIFILHKIPYLWIRPLGFVIAFCCIFIAIFVTDWKTDVIPPDSKCLSPVTRFWTKKDTKCQNNDILISVGTFPFFWYSTVHPPHQKGRHGGIKRIKPVIVQI</sequence>
<feature type="transmembrane region" description="Helical" evidence="12">
    <location>
        <begin position="174"/>
        <end position="193"/>
    </location>
</feature>
<dbReference type="PANTHER" id="PTHR42985:SF40">
    <property type="entry name" value="LD47995P-RELATED"/>
    <property type="match status" value="1"/>
</dbReference>
<comment type="caution">
    <text evidence="13">The sequence shown here is derived from an EMBL/GenBank/DDBJ whole genome shotgun (WGS) entry which is preliminary data.</text>
</comment>
<keyword evidence="14" id="KW-1185">Reference proteome</keyword>
<dbReference type="Proteomes" id="UP000886998">
    <property type="component" value="Unassembled WGS sequence"/>
</dbReference>
<dbReference type="InterPro" id="IPR051163">
    <property type="entry name" value="Sodium:Solute_Symporter_SSF"/>
</dbReference>
<keyword evidence="3" id="KW-0813">Transport</keyword>
<comment type="similarity">
    <text evidence="2 11">Belongs to the sodium:solute symporter (SSF) (TC 2.A.21) family.</text>
</comment>
<keyword evidence="5 12" id="KW-0812">Transmembrane</keyword>
<dbReference type="OrthoDB" id="6427628at2759"/>
<keyword evidence="9 12" id="KW-0472">Membrane</keyword>
<proteinExistence type="inferred from homology"/>
<evidence type="ECO:0000256" key="9">
    <source>
        <dbReference type="ARBA" id="ARBA00023136"/>
    </source>
</evidence>
<keyword evidence="8" id="KW-0406">Ion transport</keyword>
<evidence type="ECO:0000256" key="3">
    <source>
        <dbReference type="ARBA" id="ARBA00022448"/>
    </source>
</evidence>
<dbReference type="GO" id="GO:0015293">
    <property type="term" value="F:symporter activity"/>
    <property type="evidence" value="ECO:0007669"/>
    <property type="project" value="TreeGrafter"/>
</dbReference>
<feature type="transmembrane region" description="Helical" evidence="12">
    <location>
        <begin position="7"/>
        <end position="29"/>
    </location>
</feature>
<evidence type="ECO:0000313" key="13">
    <source>
        <dbReference type="EMBL" id="GFS44339.1"/>
    </source>
</evidence>